<gene>
    <name evidence="2" type="ORF">VTL71DRAFT_13894</name>
</gene>
<keyword evidence="3" id="KW-1185">Reference proteome</keyword>
<name>A0ABR4CNI5_9HELO</name>
<comment type="caution">
    <text evidence="2">The sequence shown here is derived from an EMBL/GenBank/DDBJ whole genome shotgun (WGS) entry which is preliminary data.</text>
</comment>
<dbReference type="InterPro" id="IPR000073">
    <property type="entry name" value="AB_hydrolase_1"/>
</dbReference>
<protein>
    <recommendedName>
        <fullName evidence="1">AB hydrolase-1 domain-containing protein</fullName>
    </recommendedName>
</protein>
<evidence type="ECO:0000313" key="2">
    <source>
        <dbReference type="EMBL" id="KAL2070868.1"/>
    </source>
</evidence>
<accession>A0ABR4CNI5</accession>
<evidence type="ECO:0000313" key="3">
    <source>
        <dbReference type="Proteomes" id="UP001595075"/>
    </source>
</evidence>
<feature type="domain" description="AB hydrolase-1" evidence="1">
    <location>
        <begin position="28"/>
        <end position="162"/>
    </location>
</feature>
<dbReference type="Pfam" id="PF00561">
    <property type="entry name" value="Abhydrolase_1"/>
    <property type="match status" value="1"/>
</dbReference>
<organism evidence="2 3">
    <name type="scientific">Oculimacula yallundae</name>
    <dbReference type="NCBI Taxonomy" id="86028"/>
    <lineage>
        <taxon>Eukaryota</taxon>
        <taxon>Fungi</taxon>
        <taxon>Dikarya</taxon>
        <taxon>Ascomycota</taxon>
        <taxon>Pezizomycotina</taxon>
        <taxon>Leotiomycetes</taxon>
        <taxon>Helotiales</taxon>
        <taxon>Ploettnerulaceae</taxon>
        <taxon>Oculimacula</taxon>
    </lineage>
</organism>
<dbReference type="InterPro" id="IPR050471">
    <property type="entry name" value="AB_hydrolase"/>
</dbReference>
<dbReference type="SUPFAM" id="SSF53474">
    <property type="entry name" value="alpha/beta-Hydrolases"/>
    <property type="match status" value="1"/>
</dbReference>
<dbReference type="InterPro" id="IPR029058">
    <property type="entry name" value="AB_hydrolase_fold"/>
</dbReference>
<dbReference type="PANTHER" id="PTHR43433:SF5">
    <property type="entry name" value="AB HYDROLASE-1 DOMAIN-CONTAINING PROTEIN"/>
    <property type="match status" value="1"/>
</dbReference>
<reference evidence="2 3" key="1">
    <citation type="journal article" date="2024" name="Commun. Biol.">
        <title>Comparative genomic analysis of thermophilic fungi reveals convergent evolutionary adaptations and gene losses.</title>
        <authorList>
            <person name="Steindorff A.S."/>
            <person name="Aguilar-Pontes M.V."/>
            <person name="Robinson A.J."/>
            <person name="Andreopoulos B."/>
            <person name="LaButti K."/>
            <person name="Kuo A."/>
            <person name="Mondo S."/>
            <person name="Riley R."/>
            <person name="Otillar R."/>
            <person name="Haridas S."/>
            <person name="Lipzen A."/>
            <person name="Grimwood J."/>
            <person name="Schmutz J."/>
            <person name="Clum A."/>
            <person name="Reid I.D."/>
            <person name="Moisan M.C."/>
            <person name="Butler G."/>
            <person name="Nguyen T.T.M."/>
            <person name="Dewar K."/>
            <person name="Conant G."/>
            <person name="Drula E."/>
            <person name="Henrissat B."/>
            <person name="Hansel C."/>
            <person name="Singer S."/>
            <person name="Hutchinson M.I."/>
            <person name="de Vries R.P."/>
            <person name="Natvig D.O."/>
            <person name="Powell A.J."/>
            <person name="Tsang A."/>
            <person name="Grigoriev I.V."/>
        </authorList>
    </citation>
    <scope>NUCLEOTIDE SEQUENCE [LARGE SCALE GENOMIC DNA]</scope>
    <source>
        <strain evidence="2 3">CBS 494.80</strain>
    </source>
</reference>
<dbReference type="Gene3D" id="3.40.50.1820">
    <property type="entry name" value="alpha/beta hydrolase"/>
    <property type="match status" value="1"/>
</dbReference>
<sequence>MSSSTTLTHATVLSEECNLSYTYIGTGPLIIFIPGGNGHSLQYYPLMTHLSSTYTSVTFSRRQMSLSTLLPPTAPQVLNPYQQARDVLAIIHAMGFTKSIIFGSSLGGIIAFQFATDFPSAVDHLIVHEAPTFHLLPDARELADYFFQIYNTYKSRGLQAVSEIWGKHFSIMRDENREWDPLSSPDPRNAGNFFENEFLVGTFWRVDFENVKGSGVSVGVMRGRRSGDEFFARATVEQKRVLGDGCVLEMVPGHHQGFESESWAFKEAFEGMLGRLEGKRRGNAGNEREDGAE</sequence>
<evidence type="ECO:0000259" key="1">
    <source>
        <dbReference type="Pfam" id="PF00561"/>
    </source>
</evidence>
<dbReference type="EMBL" id="JAZHXI010000006">
    <property type="protein sequence ID" value="KAL2070868.1"/>
    <property type="molecule type" value="Genomic_DNA"/>
</dbReference>
<dbReference type="Proteomes" id="UP001595075">
    <property type="component" value="Unassembled WGS sequence"/>
</dbReference>
<dbReference type="PANTHER" id="PTHR43433">
    <property type="entry name" value="HYDROLASE, ALPHA/BETA FOLD FAMILY PROTEIN"/>
    <property type="match status" value="1"/>
</dbReference>
<proteinExistence type="predicted"/>